<proteinExistence type="predicted"/>
<dbReference type="InterPro" id="IPR005624">
    <property type="entry name" value="PduO/GlcC-like"/>
</dbReference>
<protein>
    <submittedName>
        <fullName evidence="1">Heme-binding protein</fullName>
    </submittedName>
</protein>
<accession>A0ABV9FB81</accession>
<evidence type="ECO:0000313" key="2">
    <source>
        <dbReference type="Proteomes" id="UP001596028"/>
    </source>
</evidence>
<dbReference type="Pfam" id="PF03928">
    <property type="entry name" value="HbpS-like"/>
    <property type="match status" value="1"/>
</dbReference>
<gene>
    <name evidence="1" type="ORF">ACFO3S_07425</name>
</gene>
<name>A0ABV9FB81_9BACL</name>
<dbReference type="PANTHER" id="PTHR34309">
    <property type="entry name" value="SLR1406 PROTEIN"/>
    <property type="match status" value="1"/>
</dbReference>
<dbReference type="SUPFAM" id="SSF143744">
    <property type="entry name" value="GlcG-like"/>
    <property type="match status" value="1"/>
</dbReference>
<sequence length="158" mass="16854">MDRITLDMAIHIITAAEQRAWQLGIPVNISIVDECGDLIAFHRMDEARLAGIDIAQNKAWTSVTMQMPTADLARLALPGGDAYGVNTTNQGKVVILGGGIPLMCNKRIIGGVGVSGGSGAQDLEVAQVAVRTFDQIVGQIETTVPVAQPSSRSFRRRE</sequence>
<comment type="caution">
    <text evidence="1">The sequence shown here is derived from an EMBL/GenBank/DDBJ whole genome shotgun (WGS) entry which is preliminary data.</text>
</comment>
<organism evidence="1 2">
    <name type="scientific">Cohnella hongkongensis</name>
    <dbReference type="NCBI Taxonomy" id="178337"/>
    <lineage>
        <taxon>Bacteria</taxon>
        <taxon>Bacillati</taxon>
        <taxon>Bacillota</taxon>
        <taxon>Bacilli</taxon>
        <taxon>Bacillales</taxon>
        <taxon>Paenibacillaceae</taxon>
        <taxon>Cohnella</taxon>
    </lineage>
</organism>
<evidence type="ECO:0000313" key="1">
    <source>
        <dbReference type="EMBL" id="MFC4598070.1"/>
    </source>
</evidence>
<reference evidence="2" key="1">
    <citation type="journal article" date="2019" name="Int. J. Syst. Evol. Microbiol.">
        <title>The Global Catalogue of Microorganisms (GCM) 10K type strain sequencing project: providing services to taxonomists for standard genome sequencing and annotation.</title>
        <authorList>
            <consortium name="The Broad Institute Genomics Platform"/>
            <consortium name="The Broad Institute Genome Sequencing Center for Infectious Disease"/>
            <person name="Wu L."/>
            <person name="Ma J."/>
        </authorList>
    </citation>
    <scope>NUCLEOTIDE SEQUENCE [LARGE SCALE GENOMIC DNA]</scope>
    <source>
        <strain evidence="2">CCUG 49571</strain>
    </source>
</reference>
<dbReference type="PANTHER" id="PTHR34309:SF1">
    <property type="entry name" value="PROTEIN GLCG"/>
    <property type="match status" value="1"/>
</dbReference>
<dbReference type="Proteomes" id="UP001596028">
    <property type="component" value="Unassembled WGS sequence"/>
</dbReference>
<dbReference type="EMBL" id="JBHSEP010000004">
    <property type="protein sequence ID" value="MFC4598070.1"/>
    <property type="molecule type" value="Genomic_DNA"/>
</dbReference>
<dbReference type="InterPro" id="IPR052517">
    <property type="entry name" value="GlcG_carb_metab_protein"/>
</dbReference>
<dbReference type="Gene3D" id="3.30.450.150">
    <property type="entry name" value="Haem-degrading domain"/>
    <property type="match status" value="1"/>
</dbReference>
<dbReference type="RefSeq" id="WP_378093945.1">
    <property type="nucleotide sequence ID" value="NZ_JBHSEP010000004.1"/>
</dbReference>
<keyword evidence="2" id="KW-1185">Reference proteome</keyword>
<dbReference type="InterPro" id="IPR038084">
    <property type="entry name" value="PduO/GlcC-like_sf"/>
</dbReference>